<dbReference type="Gene3D" id="3.30.420.40">
    <property type="match status" value="3"/>
</dbReference>
<evidence type="ECO:0000313" key="4">
    <source>
        <dbReference type="Proteomes" id="UP000244810"/>
    </source>
</evidence>
<dbReference type="InterPro" id="IPR013126">
    <property type="entry name" value="Hsp_70_fam"/>
</dbReference>
<evidence type="ECO:0000256" key="2">
    <source>
        <dbReference type="ARBA" id="ARBA00022840"/>
    </source>
</evidence>
<gene>
    <name evidence="3" type="ORF">DDE23_00945</name>
</gene>
<dbReference type="InterPro" id="IPR043129">
    <property type="entry name" value="ATPase_NBD"/>
</dbReference>
<dbReference type="PANTHER" id="PTHR42749">
    <property type="entry name" value="CELL SHAPE-DETERMINING PROTEIN MREB"/>
    <property type="match status" value="1"/>
</dbReference>
<dbReference type="RefSeq" id="WP_107749513.1">
    <property type="nucleotide sequence ID" value="NZ_QBKF01000001.1"/>
</dbReference>
<dbReference type="EMBL" id="QDDR01000001">
    <property type="protein sequence ID" value="PVE49007.1"/>
    <property type="molecule type" value="Genomic_DNA"/>
</dbReference>
<dbReference type="Proteomes" id="UP000244810">
    <property type="component" value="Unassembled WGS sequence"/>
</dbReference>
<reference evidence="3 4" key="1">
    <citation type="journal article" date="2011" name="Syst. Appl. Microbiol.">
        <title>Defluviimonas denitrificans gen. nov., sp. nov., and Pararhodobacter aggregans gen. nov., sp. nov., non-phototrophic Rhodobacteraceae from the biofilter of a marine aquaculture.</title>
        <authorList>
            <person name="Foesel B.U."/>
            <person name="Drake H.L."/>
            <person name="Schramm A."/>
        </authorList>
    </citation>
    <scope>NUCLEOTIDE SEQUENCE [LARGE SCALE GENOMIC DNA]</scope>
    <source>
        <strain evidence="3 4">D1-19</strain>
    </source>
</reference>
<evidence type="ECO:0000313" key="3">
    <source>
        <dbReference type="EMBL" id="PVE49007.1"/>
    </source>
</evidence>
<dbReference type="Pfam" id="PF00012">
    <property type="entry name" value="HSP70"/>
    <property type="match status" value="1"/>
</dbReference>
<sequence length="422" mass="45186">MAQRALGLGVDFGTSNTAAGYMRDGRPHLITFEPGQTTIPTTFFFDFDARALLIGEPANQALLDGVEGRFMRALKRILGTPLMHEPRQLLNERVTFVEIIARFLAQVKARAEAEAGMRFDRVLSGRPVVFHGANNPREAAAEADLRACYLAAGFTEVDFMLEPQAAAIASGSAEDEGGLGLIVDVGGGTSDFSLFRSDRDGVTILANHGVRIGGTDFDRSISIDRVMPHLGKGTELRKVLGSGSSPTPNAIFNDLATWEKIAFLYTPQNRRMAAEMVRLAHEPEKLARLATVLEDELGHELSFAVERGKIAANGGADSASIRLDGIEPGLVIPLSPDALTESLARHADDLAEGARETLRIAGLDAARVETVVYVGGSSLMSLVSETMKRQFPQAVHSFSEVFTAVANGLVIAAGDMGAMRPV</sequence>
<dbReference type="OrthoDB" id="9807934at2"/>
<dbReference type="AlphaFoldDB" id="A0A2T7UW82"/>
<dbReference type="PANTHER" id="PTHR42749:SF1">
    <property type="entry name" value="CELL SHAPE-DETERMINING PROTEIN MREB"/>
    <property type="match status" value="1"/>
</dbReference>
<proteinExistence type="predicted"/>
<name>A0A2T7UW82_9RHOB</name>
<comment type="caution">
    <text evidence="3">The sequence shown here is derived from an EMBL/GenBank/DDBJ whole genome shotgun (WGS) entry which is preliminary data.</text>
</comment>
<dbReference type="GO" id="GO:0140662">
    <property type="term" value="F:ATP-dependent protein folding chaperone"/>
    <property type="evidence" value="ECO:0007669"/>
    <property type="project" value="InterPro"/>
</dbReference>
<keyword evidence="1" id="KW-0547">Nucleotide-binding</keyword>
<protein>
    <submittedName>
        <fullName evidence="3">Hsp70 family protein</fullName>
    </submittedName>
</protein>
<dbReference type="SUPFAM" id="SSF53067">
    <property type="entry name" value="Actin-like ATPase domain"/>
    <property type="match status" value="2"/>
</dbReference>
<keyword evidence="4" id="KW-1185">Reference proteome</keyword>
<keyword evidence="2" id="KW-0067">ATP-binding</keyword>
<dbReference type="GO" id="GO:0005524">
    <property type="term" value="F:ATP binding"/>
    <property type="evidence" value="ECO:0007669"/>
    <property type="project" value="UniProtKB-KW"/>
</dbReference>
<evidence type="ECO:0000256" key="1">
    <source>
        <dbReference type="ARBA" id="ARBA00022741"/>
    </source>
</evidence>
<organism evidence="3 4">
    <name type="scientific">Pararhodobacter aggregans</name>
    <dbReference type="NCBI Taxonomy" id="404875"/>
    <lineage>
        <taxon>Bacteria</taxon>
        <taxon>Pseudomonadati</taxon>
        <taxon>Pseudomonadota</taxon>
        <taxon>Alphaproteobacteria</taxon>
        <taxon>Rhodobacterales</taxon>
        <taxon>Paracoccaceae</taxon>
        <taxon>Pararhodobacter</taxon>
    </lineage>
</organism>
<accession>A0A2T7UW82</accession>
<dbReference type="Gene3D" id="3.90.640.10">
    <property type="entry name" value="Actin, Chain A, domain 4"/>
    <property type="match status" value="2"/>
</dbReference>